<gene>
    <name evidence="1" type="ORF">CUZ56_01884</name>
</gene>
<dbReference type="AlphaFoldDB" id="A0A433SD97"/>
<dbReference type="Proteomes" id="UP000286947">
    <property type="component" value="Unassembled WGS sequence"/>
</dbReference>
<proteinExistence type="predicted"/>
<comment type="caution">
    <text evidence="1">The sequence shown here is derived from an EMBL/GenBank/DDBJ whole genome shotgun (WGS) entry which is preliminary data.</text>
</comment>
<sequence>MDAIAAVVVCVLFFFIGVGVQVKNPGFGQAIYSGWKSFWHKVKRK</sequence>
<accession>A0A433SD97</accession>
<evidence type="ECO:0000313" key="2">
    <source>
        <dbReference type="Proteomes" id="UP000286947"/>
    </source>
</evidence>
<keyword evidence="2" id="KW-1185">Reference proteome</keyword>
<evidence type="ECO:0000313" key="1">
    <source>
        <dbReference type="EMBL" id="RUS66604.1"/>
    </source>
</evidence>
<name>A0A433SD97_9BURK</name>
<protein>
    <submittedName>
        <fullName evidence="1">Uncharacterized protein</fullName>
    </submittedName>
</protein>
<reference evidence="1 2" key="1">
    <citation type="submission" date="2018-01" db="EMBL/GenBank/DDBJ databases">
        <title>Saezia sanguinis gen. nov., sp. nov., in the order Burkholderiales isolated from human blood.</title>
        <authorList>
            <person name="Medina-Pascual M.J."/>
            <person name="Valdezate S."/>
            <person name="Monzon S."/>
            <person name="Cuesta I."/>
            <person name="Carrasco G."/>
            <person name="Villalon P."/>
            <person name="Saez-Nieto J.A."/>
        </authorList>
    </citation>
    <scope>NUCLEOTIDE SEQUENCE [LARGE SCALE GENOMIC DNA]</scope>
    <source>
        <strain evidence="1 2">CNM695-12</strain>
    </source>
</reference>
<dbReference type="EMBL" id="PQSP01000004">
    <property type="protein sequence ID" value="RUS66604.1"/>
    <property type="molecule type" value="Genomic_DNA"/>
</dbReference>
<dbReference type="RefSeq" id="WP_162615305.1">
    <property type="nucleotide sequence ID" value="NZ_PQSP01000004.1"/>
</dbReference>
<organism evidence="1 2">
    <name type="scientific">Saezia sanguinis</name>
    <dbReference type="NCBI Taxonomy" id="1965230"/>
    <lineage>
        <taxon>Bacteria</taxon>
        <taxon>Pseudomonadati</taxon>
        <taxon>Pseudomonadota</taxon>
        <taxon>Betaproteobacteria</taxon>
        <taxon>Burkholderiales</taxon>
        <taxon>Saeziaceae</taxon>
        <taxon>Saezia</taxon>
    </lineage>
</organism>